<evidence type="ECO:0000313" key="2">
    <source>
        <dbReference type="EMBL" id="NKX44051.1"/>
    </source>
</evidence>
<dbReference type="GO" id="GO:0016539">
    <property type="term" value="P:intein-mediated protein splicing"/>
    <property type="evidence" value="ECO:0007669"/>
    <property type="project" value="InterPro"/>
</dbReference>
<dbReference type="AlphaFoldDB" id="A0A7X6GZE5"/>
<dbReference type="InterPro" id="IPR036844">
    <property type="entry name" value="Hint_dom_sf"/>
</dbReference>
<keyword evidence="3" id="KW-1185">Reference proteome</keyword>
<gene>
    <name evidence="2" type="ORF">HCU73_05570</name>
</gene>
<dbReference type="InterPro" id="IPR028992">
    <property type="entry name" value="Hedgehog/Intein_dom"/>
</dbReference>
<dbReference type="PROSITE" id="PS50817">
    <property type="entry name" value="INTEIN_N_TER"/>
    <property type="match status" value="1"/>
</dbReference>
<evidence type="ECO:0000259" key="1">
    <source>
        <dbReference type="Pfam" id="PF13403"/>
    </source>
</evidence>
<dbReference type="Proteomes" id="UP000526408">
    <property type="component" value="Unassembled WGS sequence"/>
</dbReference>
<dbReference type="Gene3D" id="2.170.16.10">
    <property type="entry name" value="Hedgehog/Intein (Hint) domain"/>
    <property type="match status" value="1"/>
</dbReference>
<dbReference type="InterPro" id="IPR006141">
    <property type="entry name" value="Intein_N"/>
</dbReference>
<proteinExistence type="predicted"/>
<comment type="caution">
    <text evidence="2">The sequence shown here is derived from an EMBL/GenBank/DDBJ whole genome shotgun (WGS) entry which is preliminary data.</text>
</comment>
<dbReference type="EMBL" id="JAAZQQ010000002">
    <property type="protein sequence ID" value="NKX44051.1"/>
    <property type="molecule type" value="Genomic_DNA"/>
</dbReference>
<feature type="domain" description="Hedgehog/Intein (Hint)" evidence="1">
    <location>
        <begin position="103"/>
        <end position="238"/>
    </location>
</feature>
<dbReference type="SUPFAM" id="SSF51294">
    <property type="entry name" value="Hedgehog/intein (Hint) domain"/>
    <property type="match status" value="1"/>
</dbReference>
<evidence type="ECO:0000313" key="3">
    <source>
        <dbReference type="Proteomes" id="UP000526408"/>
    </source>
</evidence>
<reference evidence="2 3" key="1">
    <citation type="submission" date="2020-04" db="EMBL/GenBank/DDBJ databases">
        <authorList>
            <person name="Yoon J."/>
        </authorList>
    </citation>
    <scope>NUCLEOTIDE SEQUENCE [LARGE SCALE GENOMIC DNA]</scope>
    <source>
        <strain evidence="2 3">KMU-115</strain>
    </source>
</reference>
<organism evidence="2 3">
    <name type="scientific">Roseicyclus persicicus</name>
    <dbReference type="NCBI Taxonomy" id="2650661"/>
    <lineage>
        <taxon>Bacteria</taxon>
        <taxon>Pseudomonadati</taxon>
        <taxon>Pseudomonadota</taxon>
        <taxon>Alphaproteobacteria</taxon>
        <taxon>Rhodobacterales</taxon>
        <taxon>Roseobacteraceae</taxon>
        <taxon>Roseicyclus</taxon>
    </lineage>
</organism>
<protein>
    <submittedName>
        <fullName evidence="2">Hint domain-containing protein</fullName>
    </submittedName>
</protein>
<sequence length="289" mass="31246">MEIANTGTVFDLAGTGAGLLSDNDTFTGSTFLTGGTFTGHYVRIVHEGTPYNLGIFTTNNSTWDYCIPFNPALLPFTLVNQIPATSNGSFALYSSGPITAANCFLTGTRIATPQGERPIETLAEGDLVLTADGRTTPVLWVWRQEITNIFGLGEMRTPVRVAAHALGPGCPARDLIVTADHALLVDGFLINAGALVNGTTIHPVPLAKMPATFTYWHVETEAHEAVLAENCPAETFIDYAPRDGFDNYDAYLARYGEERIITEMDVPRISTQRLLLPSLRQRLGIGRAA</sequence>
<dbReference type="RefSeq" id="WP_168622450.1">
    <property type="nucleotide sequence ID" value="NZ_JAAZQQ010000002.1"/>
</dbReference>
<accession>A0A7X6GZE5</accession>
<dbReference type="Pfam" id="PF13403">
    <property type="entry name" value="Hint_2"/>
    <property type="match status" value="1"/>
</dbReference>
<name>A0A7X6GZE5_9RHOB</name>